<feature type="compositionally biased region" description="Basic and acidic residues" evidence="1">
    <location>
        <begin position="154"/>
        <end position="170"/>
    </location>
</feature>
<dbReference type="EMBL" id="ACOU01000002">
    <property type="protein sequence ID" value="EKX73806.1"/>
    <property type="molecule type" value="Genomic_DNA"/>
</dbReference>
<feature type="compositionally biased region" description="Basic and acidic residues" evidence="1">
    <location>
        <begin position="34"/>
        <end position="80"/>
    </location>
</feature>
<reference evidence="2 3" key="1">
    <citation type="journal article" date="2012" name="BMC Genomics">
        <title>Comparative genomic analysis and phylogenetic position of Theileria equi.</title>
        <authorList>
            <person name="Kappmeyer L.S."/>
            <person name="Thiagarajan M."/>
            <person name="Herndon D.R."/>
            <person name="Ramsay J.D."/>
            <person name="Caler E."/>
            <person name="Djikeng A."/>
            <person name="Gillespie J.J."/>
            <person name="Lau A.O."/>
            <person name="Roalson E.H."/>
            <person name="Silva J.C."/>
            <person name="Silva M.G."/>
            <person name="Suarez C.E."/>
            <person name="Ueti M.W."/>
            <person name="Nene V.M."/>
            <person name="Mealey R.H."/>
            <person name="Knowles D.P."/>
            <person name="Brayton K.A."/>
        </authorList>
    </citation>
    <scope>NUCLEOTIDE SEQUENCE [LARGE SCALE GENOMIC DNA]</scope>
    <source>
        <strain evidence="2 3">WA</strain>
    </source>
</reference>
<dbReference type="KEGG" id="beq:BEWA_038430"/>
<evidence type="ECO:0000313" key="3">
    <source>
        <dbReference type="Proteomes" id="UP000031512"/>
    </source>
</evidence>
<comment type="caution">
    <text evidence="2">The sequence shown here is derived from an EMBL/GenBank/DDBJ whole genome shotgun (WGS) entry which is preliminary data.</text>
</comment>
<accession>L1LEP9</accession>
<evidence type="ECO:0000256" key="1">
    <source>
        <dbReference type="SAM" id="MobiDB-lite"/>
    </source>
</evidence>
<feature type="compositionally biased region" description="Polar residues" evidence="1">
    <location>
        <begin position="7"/>
        <end position="20"/>
    </location>
</feature>
<dbReference type="AlphaFoldDB" id="L1LEP9"/>
<protein>
    <submittedName>
        <fullName evidence="2">Uncharacterized protein</fullName>
    </submittedName>
</protein>
<proteinExistence type="predicted"/>
<dbReference type="VEuPathDB" id="PiroplasmaDB:BEWA_038430"/>
<evidence type="ECO:0000313" key="2">
    <source>
        <dbReference type="EMBL" id="EKX73806.1"/>
    </source>
</evidence>
<name>L1LEP9_THEEQ</name>
<sequence length="170" mass="19748">MFRKKVSQNNFFYRNNGNESSKSHSKTGHNPSNFDKHVKNDDNYKDQHREDGRAHSHTDPEKNDPKLREQTSSHGETVEDLTKSILKWHASRFKDIRKACLANETNHNDGFDTKPVQDVKHATQQESKQESSPENGHTKGYRSNSGFGNYGSNFRRDRSNHDKSKYNKDR</sequence>
<feature type="region of interest" description="Disordered" evidence="1">
    <location>
        <begin position="105"/>
        <end position="170"/>
    </location>
</feature>
<dbReference type="RefSeq" id="XP_004833258.1">
    <property type="nucleotide sequence ID" value="XM_004833201.1"/>
</dbReference>
<dbReference type="eggNOG" id="ENOG502QXPK">
    <property type="taxonomic scope" value="Eukaryota"/>
</dbReference>
<feature type="compositionally biased region" description="Polar residues" evidence="1">
    <location>
        <begin position="132"/>
        <end position="152"/>
    </location>
</feature>
<keyword evidence="3" id="KW-1185">Reference proteome</keyword>
<feature type="compositionally biased region" description="Basic and acidic residues" evidence="1">
    <location>
        <begin position="106"/>
        <end position="131"/>
    </location>
</feature>
<organism evidence="2 3">
    <name type="scientific">Theileria equi strain WA</name>
    <dbReference type="NCBI Taxonomy" id="1537102"/>
    <lineage>
        <taxon>Eukaryota</taxon>
        <taxon>Sar</taxon>
        <taxon>Alveolata</taxon>
        <taxon>Apicomplexa</taxon>
        <taxon>Aconoidasida</taxon>
        <taxon>Piroplasmida</taxon>
        <taxon>Theileriidae</taxon>
        <taxon>Theileria</taxon>
    </lineage>
</organism>
<feature type="region of interest" description="Disordered" evidence="1">
    <location>
        <begin position="1"/>
        <end position="80"/>
    </location>
</feature>
<dbReference type="GeneID" id="15803170"/>
<gene>
    <name evidence="2" type="ORF">BEWA_038430</name>
</gene>
<dbReference type="Proteomes" id="UP000031512">
    <property type="component" value="Unassembled WGS sequence"/>
</dbReference>